<name>A0A7R9F6J1_9NEOP</name>
<reference evidence="3" key="1">
    <citation type="submission" date="2020-11" db="EMBL/GenBank/DDBJ databases">
        <authorList>
            <person name="Tran Van P."/>
        </authorList>
    </citation>
    <scope>NUCLEOTIDE SEQUENCE</scope>
</reference>
<protein>
    <recommendedName>
        <fullName evidence="2">C-type lectin domain-containing protein</fullName>
    </recommendedName>
</protein>
<gene>
    <name evidence="3" type="ORF">TBIB3V08_LOCUS10054</name>
</gene>
<evidence type="ECO:0000313" key="3">
    <source>
        <dbReference type="EMBL" id="CAD7447747.1"/>
    </source>
</evidence>
<dbReference type="PROSITE" id="PS50041">
    <property type="entry name" value="C_TYPE_LECTIN_2"/>
    <property type="match status" value="1"/>
</dbReference>
<sequence>MQHDDRTIGEAVEIWLDLHDFFKNKNNSNDLNYFVKFFSTALTDDHLANFMGPRFQGKNLSEEQHLSAMEYAEAYHQDAVPDLIKYKAKSRLERWIGGIYNWETKHWVWGATGEDLVHQGFSRQNPNTDHKWHCIMMDPTNYYRWNAKSCVHKKHYICETPLKKVRKKGNKKLARKQKKNTNINKSRLAHGDFS</sequence>
<dbReference type="CDD" id="cd00037">
    <property type="entry name" value="CLECT"/>
    <property type="match status" value="1"/>
</dbReference>
<organism evidence="3">
    <name type="scientific">Timema bartmani</name>
    <dbReference type="NCBI Taxonomy" id="61472"/>
    <lineage>
        <taxon>Eukaryota</taxon>
        <taxon>Metazoa</taxon>
        <taxon>Ecdysozoa</taxon>
        <taxon>Arthropoda</taxon>
        <taxon>Hexapoda</taxon>
        <taxon>Insecta</taxon>
        <taxon>Pterygota</taxon>
        <taxon>Neoptera</taxon>
        <taxon>Polyneoptera</taxon>
        <taxon>Phasmatodea</taxon>
        <taxon>Timematodea</taxon>
        <taxon>Timematoidea</taxon>
        <taxon>Timematidae</taxon>
        <taxon>Timema</taxon>
    </lineage>
</organism>
<dbReference type="EMBL" id="OD569194">
    <property type="protein sequence ID" value="CAD7447747.1"/>
    <property type="molecule type" value="Genomic_DNA"/>
</dbReference>
<evidence type="ECO:0000259" key="2">
    <source>
        <dbReference type="PROSITE" id="PS50041"/>
    </source>
</evidence>
<dbReference type="Gene3D" id="3.10.100.10">
    <property type="entry name" value="Mannose-Binding Protein A, subunit A"/>
    <property type="match status" value="1"/>
</dbReference>
<evidence type="ECO:0000256" key="1">
    <source>
        <dbReference type="SAM" id="MobiDB-lite"/>
    </source>
</evidence>
<dbReference type="InterPro" id="IPR016187">
    <property type="entry name" value="CTDL_fold"/>
</dbReference>
<dbReference type="SUPFAM" id="SSF56436">
    <property type="entry name" value="C-type lectin-like"/>
    <property type="match status" value="1"/>
</dbReference>
<feature type="domain" description="C-type lectin" evidence="2">
    <location>
        <begin position="65"/>
        <end position="159"/>
    </location>
</feature>
<dbReference type="AlphaFoldDB" id="A0A7R9F6J1"/>
<dbReference type="InterPro" id="IPR016186">
    <property type="entry name" value="C-type_lectin-like/link_sf"/>
</dbReference>
<accession>A0A7R9F6J1</accession>
<proteinExistence type="predicted"/>
<feature type="compositionally biased region" description="Basic residues" evidence="1">
    <location>
        <begin position="167"/>
        <end position="179"/>
    </location>
</feature>
<feature type="region of interest" description="Disordered" evidence="1">
    <location>
        <begin position="167"/>
        <end position="194"/>
    </location>
</feature>
<dbReference type="InterPro" id="IPR001304">
    <property type="entry name" value="C-type_lectin-like"/>
</dbReference>